<dbReference type="AlphaFoldDB" id="A0A0D2FTW1"/>
<dbReference type="GO" id="GO:0000981">
    <property type="term" value="F:DNA-binding transcription factor activity, RNA polymerase II-specific"/>
    <property type="evidence" value="ECO:0007669"/>
    <property type="project" value="InterPro"/>
</dbReference>
<proteinExistence type="predicted"/>
<evidence type="ECO:0000256" key="6">
    <source>
        <dbReference type="ARBA" id="ARBA00023242"/>
    </source>
</evidence>
<gene>
    <name evidence="9" type="ORF">Z518_06374</name>
</gene>
<organism evidence="9 10">
    <name type="scientific">Rhinocladiella mackenziei CBS 650.93</name>
    <dbReference type="NCBI Taxonomy" id="1442369"/>
    <lineage>
        <taxon>Eukaryota</taxon>
        <taxon>Fungi</taxon>
        <taxon>Dikarya</taxon>
        <taxon>Ascomycota</taxon>
        <taxon>Pezizomycotina</taxon>
        <taxon>Eurotiomycetes</taxon>
        <taxon>Chaetothyriomycetidae</taxon>
        <taxon>Chaetothyriales</taxon>
        <taxon>Herpotrichiellaceae</taxon>
        <taxon>Rhinocladiella</taxon>
    </lineage>
</organism>
<dbReference type="GO" id="GO:0000978">
    <property type="term" value="F:RNA polymerase II cis-regulatory region sequence-specific DNA binding"/>
    <property type="evidence" value="ECO:0007669"/>
    <property type="project" value="InterPro"/>
</dbReference>
<dbReference type="GeneID" id="25294445"/>
<dbReference type="GO" id="GO:0008270">
    <property type="term" value="F:zinc ion binding"/>
    <property type="evidence" value="ECO:0007669"/>
    <property type="project" value="UniProtKB-KW"/>
</dbReference>
<evidence type="ECO:0000256" key="4">
    <source>
        <dbReference type="ARBA" id="ARBA00022771"/>
    </source>
</evidence>
<feature type="region of interest" description="Disordered" evidence="7">
    <location>
        <begin position="63"/>
        <end position="140"/>
    </location>
</feature>
<dbReference type="GO" id="GO:0005634">
    <property type="term" value="C:nucleus"/>
    <property type="evidence" value="ECO:0007669"/>
    <property type="project" value="UniProtKB-SubCell"/>
</dbReference>
<dbReference type="HOGENOM" id="CLU_007423_1_0_1"/>
<feature type="compositionally biased region" description="Polar residues" evidence="7">
    <location>
        <begin position="63"/>
        <end position="82"/>
    </location>
</feature>
<name>A0A0D2FTW1_9EURO</name>
<dbReference type="STRING" id="1442369.A0A0D2FTW1"/>
<comment type="subcellular location">
    <subcellularLocation>
        <location evidence="1">Nucleus</location>
    </subcellularLocation>
</comment>
<keyword evidence="10" id="KW-1185">Reference proteome</keyword>
<dbReference type="EMBL" id="KN847478">
    <property type="protein sequence ID" value="KIX05502.1"/>
    <property type="molecule type" value="Genomic_DNA"/>
</dbReference>
<sequence>MTITGTSTIVFPKLDASKDKAGKTKRTHVCNIPRRSPSGAGDLLVRHERTLHSAEQLAIAAGQQLSKASKSPGHESSQQSLLNHAESEPDNDVVSIQKRDTVPCPNQARTESKSCLPSKFRKAPSVPTTPKFDPHTQHSSTAKIPMFSKQIPTAEATAELEEASLSAPTSALGNEAQSATGLDIADFTIAIPDLNKLRTFPSSVSLPDLDGGLEFLDFFDPFLGLPPKQVEALGLPALNGNADGWSPLENFSASSQTSMQDYGFQQCHARASTEPSPLDSAVFVSHAPGEPASCDDRHNFRPASSFTGTEKHPNPELPQTVSGKSPTLIFTEQMRTALLKDLSNRLSSEQLCSFRLPSAAALSKCLRTYAEAFHVHLPIFHFHTMDFERLPSPLVLAICAIGALYRLERKVAASLYLKADQGLSVAVVQRGGNLDKKPRLLEDWTHPPLECPKPYRESLWESQTRLLLAMFSAFSGDIEVISKAIVHLGDFLIDYRELAPSMKPQKDGLESLSWQEWVERESVKRLLYGHIMFGNLVTMTYGIPPGYSIISDGYIEMPWDQNLWDAPTAEGWNELWIATGKTSPLTLRDAVSKVMYGDSSKGIPEECWLWSPFAISVVINAVSIQVWHITQGSHFFGEFSGRGRSQENPKSQILTQTEAALSRCRALITQARSDADYAWADAEGPLLFNCLALLRVSYCRAFTGIGAADSMILLKESRGELLTSIEEFVVMAQDRNDLVTRAVSRAFEGMLIPYKSGTLLIRKTAALTWGVGHALAGWNSALLVTKWVHAIEAETRRNNGGVISELEAQTMQSIRDLLVELEDDSDTQVVSLAAKLARHWAGFYDDTWVWGVTPRMGWVLRELAHYYENDLAIL</sequence>
<evidence type="ECO:0000256" key="7">
    <source>
        <dbReference type="SAM" id="MobiDB-lite"/>
    </source>
</evidence>
<dbReference type="InterPro" id="IPR007219">
    <property type="entry name" value="XnlR_reg_dom"/>
</dbReference>
<evidence type="ECO:0000313" key="9">
    <source>
        <dbReference type="EMBL" id="KIX05502.1"/>
    </source>
</evidence>
<evidence type="ECO:0000256" key="5">
    <source>
        <dbReference type="ARBA" id="ARBA00022833"/>
    </source>
</evidence>
<accession>A0A0D2FTW1</accession>
<dbReference type="InterPro" id="IPR051059">
    <property type="entry name" value="VerF-like"/>
</dbReference>
<dbReference type="PANTHER" id="PTHR40626">
    <property type="entry name" value="MIP31509P"/>
    <property type="match status" value="1"/>
</dbReference>
<evidence type="ECO:0000256" key="3">
    <source>
        <dbReference type="ARBA" id="ARBA00022737"/>
    </source>
</evidence>
<evidence type="ECO:0000259" key="8">
    <source>
        <dbReference type="Pfam" id="PF04082"/>
    </source>
</evidence>
<dbReference type="Proteomes" id="UP000053617">
    <property type="component" value="Unassembled WGS sequence"/>
</dbReference>
<keyword evidence="4" id="KW-0863">Zinc-finger</keyword>
<keyword evidence="3" id="KW-0677">Repeat</keyword>
<feature type="region of interest" description="Disordered" evidence="7">
    <location>
        <begin position="289"/>
        <end position="323"/>
    </location>
</feature>
<evidence type="ECO:0000313" key="10">
    <source>
        <dbReference type="Proteomes" id="UP000053617"/>
    </source>
</evidence>
<dbReference type="GO" id="GO:0006351">
    <property type="term" value="P:DNA-templated transcription"/>
    <property type="evidence" value="ECO:0007669"/>
    <property type="project" value="InterPro"/>
</dbReference>
<dbReference type="GO" id="GO:0000785">
    <property type="term" value="C:chromatin"/>
    <property type="evidence" value="ECO:0007669"/>
    <property type="project" value="TreeGrafter"/>
</dbReference>
<dbReference type="VEuPathDB" id="FungiDB:Z518_06374"/>
<feature type="domain" description="Xylanolytic transcriptional activator regulatory" evidence="8">
    <location>
        <begin position="367"/>
        <end position="575"/>
    </location>
</feature>
<evidence type="ECO:0000256" key="2">
    <source>
        <dbReference type="ARBA" id="ARBA00022723"/>
    </source>
</evidence>
<protein>
    <recommendedName>
        <fullName evidence="8">Xylanolytic transcriptional activator regulatory domain-containing protein</fullName>
    </recommendedName>
</protein>
<reference evidence="9 10" key="1">
    <citation type="submission" date="2015-01" db="EMBL/GenBank/DDBJ databases">
        <title>The Genome Sequence of Rhinocladiella mackenzie CBS 650.93.</title>
        <authorList>
            <consortium name="The Broad Institute Genomics Platform"/>
            <person name="Cuomo C."/>
            <person name="de Hoog S."/>
            <person name="Gorbushina A."/>
            <person name="Stielow B."/>
            <person name="Teixiera M."/>
            <person name="Abouelleil A."/>
            <person name="Chapman S.B."/>
            <person name="Priest M."/>
            <person name="Young S.K."/>
            <person name="Wortman J."/>
            <person name="Nusbaum C."/>
            <person name="Birren B."/>
        </authorList>
    </citation>
    <scope>NUCLEOTIDE SEQUENCE [LARGE SCALE GENOMIC DNA]</scope>
    <source>
        <strain evidence="9 10">CBS 650.93</strain>
    </source>
</reference>
<dbReference type="Pfam" id="PF04082">
    <property type="entry name" value="Fungal_trans"/>
    <property type="match status" value="1"/>
</dbReference>
<keyword evidence="6" id="KW-0539">Nucleus</keyword>
<evidence type="ECO:0000256" key="1">
    <source>
        <dbReference type="ARBA" id="ARBA00004123"/>
    </source>
</evidence>
<dbReference type="RefSeq" id="XP_013272638.1">
    <property type="nucleotide sequence ID" value="XM_013417184.1"/>
</dbReference>
<keyword evidence="2" id="KW-0479">Metal-binding</keyword>
<dbReference type="OrthoDB" id="654211at2759"/>
<feature type="region of interest" description="Disordered" evidence="7">
    <location>
        <begin position="20"/>
        <end position="41"/>
    </location>
</feature>
<dbReference type="PANTHER" id="PTHR40626:SF34">
    <property type="entry name" value="ZINC FINGER PROTEIN YGR067C"/>
    <property type="match status" value="1"/>
</dbReference>
<keyword evidence="5" id="KW-0862">Zinc</keyword>